<evidence type="ECO:0000313" key="3">
    <source>
        <dbReference type="Proteomes" id="UP000610303"/>
    </source>
</evidence>
<organism evidence="2 3">
    <name type="scientific">Agromyces mediolanus</name>
    <name type="common">Corynebacterium mediolanum</name>
    <dbReference type="NCBI Taxonomy" id="41986"/>
    <lineage>
        <taxon>Bacteria</taxon>
        <taxon>Bacillati</taxon>
        <taxon>Actinomycetota</taxon>
        <taxon>Actinomycetes</taxon>
        <taxon>Micrococcales</taxon>
        <taxon>Microbacteriaceae</taxon>
        <taxon>Agromyces</taxon>
    </lineage>
</organism>
<protein>
    <submittedName>
        <fullName evidence="2">Uncharacterized protein</fullName>
    </submittedName>
</protein>
<comment type="caution">
    <text evidence="2">The sequence shown here is derived from an EMBL/GenBank/DDBJ whole genome shotgun (WGS) entry which is preliminary data.</text>
</comment>
<keyword evidence="3" id="KW-1185">Reference proteome</keyword>
<evidence type="ECO:0000256" key="1">
    <source>
        <dbReference type="SAM" id="Phobius"/>
    </source>
</evidence>
<gene>
    <name evidence="2" type="ORF">GCM10010196_23850</name>
</gene>
<accession>A0A918CKF1</accession>
<name>A0A918CKF1_AGRME</name>
<sequence length="275" mass="29057">MTQHSAKTRVRWWLAIAGAGTLLAVATGLMTAGVGMPRIPAGGVRIDAPDTLVVRDASGATTELRLINGLPALVDPQVFGIEAVDTTSYVGAEVPVDADIGFLMPGEEPPASRQVRGQAIDDAGELRDMYDALGGYVVIDDREGGALPEELDSYGDRTAGKGSSDFVVQVDDEAVSRLFPAYNVTLRDASGAEAEAPAWDVQFDLAAAHEQGSTNLPLPLAWYASPFAHALDAAAPWLLWGFVLVTLLALALARWDHVRARRADAAAEAVPAEEQ</sequence>
<dbReference type="Proteomes" id="UP000610303">
    <property type="component" value="Unassembled WGS sequence"/>
</dbReference>
<keyword evidence="1" id="KW-0472">Membrane</keyword>
<dbReference type="RefSeq" id="WP_189085570.1">
    <property type="nucleotide sequence ID" value="NZ_BMRJ01000002.1"/>
</dbReference>
<reference evidence="2" key="1">
    <citation type="journal article" date="2014" name="Int. J. Syst. Evol. Microbiol.">
        <title>Complete genome sequence of Corynebacterium casei LMG S-19264T (=DSM 44701T), isolated from a smear-ripened cheese.</title>
        <authorList>
            <consortium name="US DOE Joint Genome Institute (JGI-PGF)"/>
            <person name="Walter F."/>
            <person name="Albersmeier A."/>
            <person name="Kalinowski J."/>
            <person name="Ruckert C."/>
        </authorList>
    </citation>
    <scope>NUCLEOTIDE SEQUENCE</scope>
    <source>
        <strain evidence="2">JCM 3346</strain>
    </source>
</reference>
<evidence type="ECO:0000313" key="2">
    <source>
        <dbReference type="EMBL" id="GGR29194.1"/>
    </source>
</evidence>
<reference evidence="2" key="2">
    <citation type="submission" date="2020-09" db="EMBL/GenBank/DDBJ databases">
        <authorList>
            <person name="Sun Q."/>
            <person name="Ohkuma M."/>
        </authorList>
    </citation>
    <scope>NUCLEOTIDE SEQUENCE</scope>
    <source>
        <strain evidence="2">JCM 3346</strain>
    </source>
</reference>
<proteinExistence type="predicted"/>
<dbReference type="EMBL" id="BMRJ01000002">
    <property type="protein sequence ID" value="GGR29194.1"/>
    <property type="molecule type" value="Genomic_DNA"/>
</dbReference>
<feature type="transmembrane region" description="Helical" evidence="1">
    <location>
        <begin position="234"/>
        <end position="253"/>
    </location>
</feature>
<keyword evidence="1" id="KW-0812">Transmembrane</keyword>
<keyword evidence="1" id="KW-1133">Transmembrane helix</keyword>
<feature type="transmembrane region" description="Helical" evidence="1">
    <location>
        <begin position="12"/>
        <end position="36"/>
    </location>
</feature>
<dbReference type="AlphaFoldDB" id="A0A918CKF1"/>